<evidence type="ECO:0000313" key="3">
    <source>
        <dbReference type="Proteomes" id="UP000515679"/>
    </source>
</evidence>
<protein>
    <submittedName>
        <fullName evidence="2">Sigma-70 family RNA polymerase sigma factor</fullName>
    </submittedName>
</protein>
<dbReference type="InterPro" id="IPR014284">
    <property type="entry name" value="RNA_pol_sigma-70_dom"/>
</dbReference>
<sequence length="156" mass="18405">MTWVKDLIKDYRKSRSMMIKYRDSIDPLAEWQEVDLVQTTVASMNYAIEWMRTGRQPYSRRGVDRRKIYHEPYVLDKDLFPSLQDPEPANEPRYSSEERRIALELIRSMTDRERDCFLLHAAQGLSMAAIAKELKISKRTVQQSIDRAKKKIPVAQ</sequence>
<gene>
    <name evidence="2" type="ORF">FPL14_27280</name>
</gene>
<dbReference type="CDD" id="cd06171">
    <property type="entry name" value="Sigma70_r4"/>
    <property type="match status" value="1"/>
</dbReference>
<dbReference type="NCBIfam" id="TIGR02937">
    <property type="entry name" value="sigma70-ECF"/>
    <property type="match status" value="1"/>
</dbReference>
<name>A0A7G5C5H3_9BACL</name>
<dbReference type="Pfam" id="PF08281">
    <property type="entry name" value="Sigma70_r4_2"/>
    <property type="match status" value="1"/>
</dbReference>
<dbReference type="Proteomes" id="UP000515679">
    <property type="component" value="Chromosome"/>
</dbReference>
<dbReference type="InterPro" id="IPR013249">
    <property type="entry name" value="RNA_pol_sigma70_r4_t2"/>
</dbReference>
<organism evidence="2 3">
    <name type="scientific">Cohnella cholangitidis</name>
    <dbReference type="NCBI Taxonomy" id="2598458"/>
    <lineage>
        <taxon>Bacteria</taxon>
        <taxon>Bacillati</taxon>
        <taxon>Bacillota</taxon>
        <taxon>Bacilli</taxon>
        <taxon>Bacillales</taxon>
        <taxon>Paenibacillaceae</taxon>
        <taxon>Cohnella</taxon>
    </lineage>
</organism>
<dbReference type="SUPFAM" id="SSF88659">
    <property type="entry name" value="Sigma3 and sigma4 domains of RNA polymerase sigma factors"/>
    <property type="match status" value="1"/>
</dbReference>
<feature type="domain" description="RNA polymerase sigma factor 70 region 4 type 2" evidence="1">
    <location>
        <begin position="100"/>
        <end position="152"/>
    </location>
</feature>
<dbReference type="RefSeq" id="WP_182300692.1">
    <property type="nucleotide sequence ID" value="NZ_CP041969.1"/>
</dbReference>
<dbReference type="GO" id="GO:0006352">
    <property type="term" value="P:DNA-templated transcription initiation"/>
    <property type="evidence" value="ECO:0007669"/>
    <property type="project" value="InterPro"/>
</dbReference>
<accession>A0A7G5C5H3</accession>
<evidence type="ECO:0000313" key="2">
    <source>
        <dbReference type="EMBL" id="QMV44457.1"/>
    </source>
</evidence>
<dbReference type="EMBL" id="CP041969">
    <property type="protein sequence ID" value="QMV44457.1"/>
    <property type="molecule type" value="Genomic_DNA"/>
</dbReference>
<evidence type="ECO:0000259" key="1">
    <source>
        <dbReference type="Pfam" id="PF08281"/>
    </source>
</evidence>
<dbReference type="InterPro" id="IPR013324">
    <property type="entry name" value="RNA_pol_sigma_r3/r4-like"/>
</dbReference>
<reference evidence="2 3" key="1">
    <citation type="submission" date="2019-07" db="EMBL/GenBank/DDBJ databases">
        <authorList>
            <person name="Kim J.K."/>
            <person name="Cheong H.-M."/>
            <person name="Choi Y."/>
            <person name="Hwang K.J."/>
            <person name="Lee S."/>
            <person name="Choi C."/>
        </authorList>
    </citation>
    <scope>NUCLEOTIDE SEQUENCE [LARGE SCALE GENOMIC DNA]</scope>
    <source>
        <strain evidence="2 3">KS 22</strain>
    </source>
</reference>
<dbReference type="InterPro" id="IPR036388">
    <property type="entry name" value="WH-like_DNA-bd_sf"/>
</dbReference>
<proteinExistence type="predicted"/>
<dbReference type="GO" id="GO:0003677">
    <property type="term" value="F:DNA binding"/>
    <property type="evidence" value="ECO:0007669"/>
    <property type="project" value="InterPro"/>
</dbReference>
<keyword evidence="3" id="KW-1185">Reference proteome</keyword>
<dbReference type="AlphaFoldDB" id="A0A7G5C5H3"/>
<dbReference type="GO" id="GO:0016987">
    <property type="term" value="F:sigma factor activity"/>
    <property type="evidence" value="ECO:0007669"/>
    <property type="project" value="InterPro"/>
</dbReference>
<dbReference type="KEGG" id="cchl:FPL14_27280"/>
<dbReference type="Gene3D" id="1.10.10.10">
    <property type="entry name" value="Winged helix-like DNA-binding domain superfamily/Winged helix DNA-binding domain"/>
    <property type="match status" value="1"/>
</dbReference>